<dbReference type="GO" id="GO:0009236">
    <property type="term" value="P:cobalamin biosynthetic process"/>
    <property type="evidence" value="ECO:0007669"/>
    <property type="project" value="UniProtKB-UniPathway"/>
</dbReference>
<dbReference type="PANTHER" id="PTHR34848:SF1">
    <property type="entry name" value="BIFUNCTIONAL ADENOSYLCOBALAMIN BIOSYNTHESIS PROTEIN COBU"/>
    <property type="match status" value="1"/>
</dbReference>
<keyword evidence="10" id="KW-0169">Cobalamin biosynthesis</keyword>
<dbReference type="HOGENOM" id="CLU_094161_0_2_9"/>
<dbReference type="PATRIC" id="fig|1379739.3.peg.1250"/>
<dbReference type="GO" id="GO:0005524">
    <property type="term" value="F:ATP binding"/>
    <property type="evidence" value="ECO:0007669"/>
    <property type="project" value="UniProtKB-KW"/>
</dbReference>
<evidence type="ECO:0000256" key="15">
    <source>
        <dbReference type="ARBA" id="ARBA00023134"/>
    </source>
</evidence>
<evidence type="ECO:0000256" key="3">
    <source>
        <dbReference type="ARBA" id="ARBA00001522"/>
    </source>
</evidence>
<evidence type="ECO:0000256" key="10">
    <source>
        <dbReference type="ARBA" id="ARBA00022573"/>
    </source>
</evidence>
<protein>
    <recommendedName>
        <fullName evidence="16">Adenosylcobinamide kinase</fullName>
        <ecNumber evidence="8">2.7.1.156</ecNumber>
        <ecNumber evidence="9">2.7.7.62</ecNumber>
    </recommendedName>
    <alternativeName>
        <fullName evidence="17">Adenosylcobinamide-phosphate guanylyltransferase</fullName>
    </alternativeName>
</protein>
<comment type="catalytic activity">
    <reaction evidence="1">
        <text>adenosylcob(III)inamide + ATP = adenosylcob(III)inamide phosphate + ADP + H(+)</text>
        <dbReference type="Rhea" id="RHEA:15769"/>
        <dbReference type="ChEBI" id="CHEBI:2480"/>
        <dbReference type="ChEBI" id="CHEBI:15378"/>
        <dbReference type="ChEBI" id="CHEBI:30616"/>
        <dbReference type="ChEBI" id="CHEBI:58502"/>
        <dbReference type="ChEBI" id="CHEBI:456216"/>
        <dbReference type="EC" id="2.7.1.156"/>
    </reaction>
</comment>
<dbReference type="PANTHER" id="PTHR34848">
    <property type="match status" value="1"/>
</dbReference>
<dbReference type="EC" id="2.7.1.156" evidence="8"/>
<dbReference type="FunFam" id="3.40.50.300:FF:003602">
    <property type="entry name" value="Cobinamide kinase / cobinamide phosphate guanyltransferase"/>
    <property type="match status" value="1"/>
</dbReference>
<evidence type="ECO:0000256" key="13">
    <source>
        <dbReference type="ARBA" id="ARBA00022777"/>
    </source>
</evidence>
<dbReference type="GO" id="GO:0043752">
    <property type="term" value="F:adenosylcobinamide kinase activity"/>
    <property type="evidence" value="ECO:0007669"/>
    <property type="project" value="UniProtKB-EC"/>
</dbReference>
<gene>
    <name evidence="20" type="ORF">N495_04630</name>
</gene>
<dbReference type="NCBIfam" id="NF004469">
    <property type="entry name" value="PRK05800.1"/>
    <property type="match status" value="1"/>
</dbReference>
<dbReference type="Gene3D" id="3.40.50.300">
    <property type="entry name" value="P-loop containing nucleotide triphosphate hydrolases"/>
    <property type="match status" value="1"/>
</dbReference>
<dbReference type="RefSeq" id="WP_003489164.1">
    <property type="nucleotide sequence ID" value="NZ_JXSU01000007.1"/>
</dbReference>
<organism evidence="20 21">
    <name type="scientific">Clostridium botulinum B2 450</name>
    <dbReference type="NCBI Taxonomy" id="1379739"/>
    <lineage>
        <taxon>Bacteria</taxon>
        <taxon>Bacillati</taxon>
        <taxon>Bacillota</taxon>
        <taxon>Clostridia</taxon>
        <taxon>Eubacteriales</taxon>
        <taxon>Clostridiaceae</taxon>
        <taxon>Clostridium</taxon>
    </lineage>
</organism>
<feature type="binding site" evidence="19">
    <location>
        <position position="64"/>
    </location>
    <ligand>
        <name>GTP</name>
        <dbReference type="ChEBI" id="CHEBI:37565"/>
    </ligand>
</feature>
<evidence type="ECO:0000256" key="14">
    <source>
        <dbReference type="ARBA" id="ARBA00022840"/>
    </source>
</evidence>
<evidence type="ECO:0000256" key="19">
    <source>
        <dbReference type="PIRSR" id="PIRSR006135-2"/>
    </source>
</evidence>
<keyword evidence="12 19" id="KW-0547">Nucleotide-binding</keyword>
<evidence type="ECO:0000256" key="5">
    <source>
        <dbReference type="ARBA" id="ARBA00004692"/>
    </source>
</evidence>
<evidence type="ECO:0000256" key="11">
    <source>
        <dbReference type="ARBA" id="ARBA00022679"/>
    </source>
</evidence>
<evidence type="ECO:0000256" key="2">
    <source>
        <dbReference type="ARBA" id="ARBA00000711"/>
    </source>
</evidence>
<keyword evidence="13 20" id="KW-0418">Kinase</keyword>
<feature type="binding site" evidence="19">
    <location>
        <begin position="12"/>
        <end position="19"/>
    </location>
    <ligand>
        <name>GTP</name>
        <dbReference type="ChEBI" id="CHEBI:37565"/>
    </ligand>
</feature>
<dbReference type="EC" id="2.7.7.62" evidence="9"/>
<dbReference type="CDD" id="cd00544">
    <property type="entry name" value="CobU"/>
    <property type="match status" value="1"/>
</dbReference>
<keyword evidence="14" id="KW-0067">ATP-binding</keyword>
<comment type="pathway">
    <text evidence="6">Cofactor biosynthesis; adenosylcobalamin biosynthesis; adenosylcobalamin from cob(II)yrinate a,c-diamide: step 5/7.</text>
</comment>
<evidence type="ECO:0000256" key="7">
    <source>
        <dbReference type="ARBA" id="ARBA00007490"/>
    </source>
</evidence>
<evidence type="ECO:0000256" key="18">
    <source>
        <dbReference type="PIRSR" id="PIRSR006135-1"/>
    </source>
</evidence>
<evidence type="ECO:0000313" key="20">
    <source>
        <dbReference type="EMBL" id="KIS22894.1"/>
    </source>
</evidence>
<evidence type="ECO:0000256" key="9">
    <source>
        <dbReference type="ARBA" id="ARBA00012523"/>
    </source>
</evidence>
<feature type="binding site" evidence="19">
    <location>
        <begin position="36"/>
        <end position="38"/>
    </location>
    <ligand>
        <name>GTP</name>
        <dbReference type="ChEBI" id="CHEBI:37565"/>
    </ligand>
</feature>
<name>A0A0D1AIA8_CLOBO</name>
<keyword evidence="15 19" id="KW-0342">GTP-binding</keyword>
<evidence type="ECO:0000256" key="6">
    <source>
        <dbReference type="ARBA" id="ARBA00005159"/>
    </source>
</evidence>
<dbReference type="AlphaFoldDB" id="A0A0D1AIA8"/>
<dbReference type="EMBL" id="JXSU01000007">
    <property type="protein sequence ID" value="KIS22894.1"/>
    <property type="molecule type" value="Genomic_DNA"/>
</dbReference>
<evidence type="ECO:0000256" key="17">
    <source>
        <dbReference type="ARBA" id="ARBA00030571"/>
    </source>
</evidence>
<dbReference type="SUPFAM" id="SSF52540">
    <property type="entry name" value="P-loop containing nucleoside triphosphate hydrolases"/>
    <property type="match status" value="1"/>
</dbReference>
<dbReference type="OrthoDB" id="9799422at2"/>
<sequence length="185" mass="21583">MKEKNKIVLITGGVRSGKSEFAESLLENEESVLYIATAKITDKEMEHRVEKHKKRRNSAWRTYEGYKDLGKIIKHYNEKNILLDCVTVMTTNLMFHKEIDYENIKEEELDRILESIKKEFYDLIISVNEEKKDIILVTNEVGYSIVPAYKLGRIFRDFQGIINKFIASLSDEVYLVTCGIPLKIK</sequence>
<evidence type="ECO:0000313" key="21">
    <source>
        <dbReference type="Proteomes" id="UP000032250"/>
    </source>
</evidence>
<evidence type="ECO:0000256" key="16">
    <source>
        <dbReference type="ARBA" id="ARBA00029570"/>
    </source>
</evidence>
<comment type="caution">
    <text evidence="20">The sequence shown here is derived from an EMBL/GenBank/DDBJ whole genome shotgun (WGS) entry which is preliminary data.</text>
</comment>
<comment type="similarity">
    <text evidence="7">Belongs to the CobU/CobP family.</text>
</comment>
<accession>A0A0D1AIA8</accession>
<comment type="catalytic activity">
    <reaction evidence="3">
        <text>adenosylcob(III)inamide + GTP = adenosylcob(III)inamide phosphate + GDP + H(+)</text>
        <dbReference type="Rhea" id="RHEA:15765"/>
        <dbReference type="ChEBI" id="CHEBI:2480"/>
        <dbReference type="ChEBI" id="CHEBI:15378"/>
        <dbReference type="ChEBI" id="CHEBI:37565"/>
        <dbReference type="ChEBI" id="CHEBI:58189"/>
        <dbReference type="ChEBI" id="CHEBI:58502"/>
        <dbReference type="EC" id="2.7.1.156"/>
    </reaction>
</comment>
<feature type="binding site" evidence="19">
    <location>
        <begin position="53"/>
        <end position="56"/>
    </location>
    <ligand>
        <name>GTP</name>
        <dbReference type="ChEBI" id="CHEBI:37565"/>
    </ligand>
</feature>
<dbReference type="PIRSF" id="PIRSF006135">
    <property type="entry name" value="CobU"/>
    <property type="match status" value="1"/>
</dbReference>
<keyword evidence="11" id="KW-0808">Transferase</keyword>
<reference evidence="20 21" key="1">
    <citation type="submission" date="2014-06" db="EMBL/GenBank/DDBJ databases">
        <title>Genome characterization of distinct group I Clostridium botulinum lineages.</title>
        <authorList>
            <person name="Giordani F."/>
            <person name="Anselmo A."/>
            <person name="Fillo S."/>
            <person name="Palozzi A.M."/>
            <person name="Fortunato A."/>
            <person name="Gentile B."/>
            <person name="Ciammaruconi A."/>
            <person name="Anniballi F."/>
            <person name="De Medici D."/>
            <person name="Lista F."/>
        </authorList>
    </citation>
    <scope>NUCLEOTIDE SEQUENCE [LARGE SCALE GENOMIC DNA]</scope>
    <source>
        <strain evidence="20 21">B2 450</strain>
    </source>
</reference>
<proteinExistence type="inferred from homology"/>
<feature type="active site" description="GMP-histidine intermediate" evidence="18">
    <location>
        <position position="52"/>
    </location>
</feature>
<dbReference type="InterPro" id="IPR003203">
    <property type="entry name" value="CobU/CobP"/>
</dbReference>
<dbReference type="GO" id="GO:0005525">
    <property type="term" value="F:GTP binding"/>
    <property type="evidence" value="ECO:0007669"/>
    <property type="project" value="UniProtKB-KW"/>
</dbReference>
<evidence type="ECO:0000256" key="4">
    <source>
        <dbReference type="ARBA" id="ARBA00003889"/>
    </source>
</evidence>
<comment type="function">
    <text evidence="4">Catalyzes ATP-dependent phosphorylation of adenosylcobinamide and addition of GMP to adenosylcobinamide phosphate.</text>
</comment>
<evidence type="ECO:0000256" key="12">
    <source>
        <dbReference type="ARBA" id="ARBA00022741"/>
    </source>
</evidence>
<comment type="catalytic activity">
    <reaction evidence="2">
        <text>adenosylcob(III)inamide phosphate + GTP + H(+) = adenosylcob(III)inamide-GDP + diphosphate</text>
        <dbReference type="Rhea" id="RHEA:22712"/>
        <dbReference type="ChEBI" id="CHEBI:15378"/>
        <dbReference type="ChEBI" id="CHEBI:33019"/>
        <dbReference type="ChEBI" id="CHEBI:37565"/>
        <dbReference type="ChEBI" id="CHEBI:58502"/>
        <dbReference type="ChEBI" id="CHEBI:60487"/>
        <dbReference type="EC" id="2.7.7.62"/>
    </reaction>
</comment>
<dbReference type="UniPathway" id="UPA00148">
    <property type="reaction ID" value="UER00236"/>
</dbReference>
<dbReference type="Proteomes" id="UP000032250">
    <property type="component" value="Unassembled WGS sequence"/>
</dbReference>
<evidence type="ECO:0000256" key="8">
    <source>
        <dbReference type="ARBA" id="ARBA00012016"/>
    </source>
</evidence>
<evidence type="ECO:0000256" key="1">
    <source>
        <dbReference type="ARBA" id="ARBA00000312"/>
    </source>
</evidence>
<comment type="pathway">
    <text evidence="5">Cofactor biosynthesis; adenosylcobalamin biosynthesis; adenosylcobalamin from cob(II)yrinate a,c-diamide: step 6/7.</text>
</comment>
<dbReference type="InterPro" id="IPR027417">
    <property type="entry name" value="P-loop_NTPase"/>
</dbReference>
<feature type="binding site" evidence="19">
    <location>
        <position position="84"/>
    </location>
    <ligand>
        <name>GTP</name>
        <dbReference type="ChEBI" id="CHEBI:37565"/>
    </ligand>
</feature>
<dbReference type="Pfam" id="PF02283">
    <property type="entry name" value="CobU"/>
    <property type="match status" value="1"/>
</dbReference>
<dbReference type="GO" id="GO:0008820">
    <property type="term" value="F:cobinamide phosphate guanylyltransferase activity"/>
    <property type="evidence" value="ECO:0007669"/>
    <property type="project" value="UniProtKB-EC"/>
</dbReference>